<keyword evidence="1" id="KW-0539">Nucleus</keyword>
<feature type="domain" description="BESS" evidence="3">
    <location>
        <begin position="82"/>
        <end position="121"/>
    </location>
</feature>
<evidence type="ECO:0000259" key="3">
    <source>
        <dbReference type="PROSITE" id="PS51031"/>
    </source>
</evidence>
<dbReference type="PROSITE" id="PS51031">
    <property type="entry name" value="BESS"/>
    <property type="match status" value="1"/>
</dbReference>
<dbReference type="WBParaSite" id="MhA1_Contig410.frz3.gene7">
    <property type="protein sequence ID" value="MhA1_Contig410.frz3.gene7"/>
    <property type="gene ID" value="MhA1_Contig410.frz3.gene7"/>
</dbReference>
<dbReference type="Proteomes" id="UP000095281">
    <property type="component" value="Unplaced"/>
</dbReference>
<dbReference type="InterPro" id="IPR004210">
    <property type="entry name" value="BESS_motif"/>
</dbReference>
<dbReference type="GO" id="GO:0003677">
    <property type="term" value="F:DNA binding"/>
    <property type="evidence" value="ECO:0007669"/>
    <property type="project" value="InterPro"/>
</dbReference>
<protein>
    <submittedName>
        <fullName evidence="5">BESS domain-containing protein</fullName>
    </submittedName>
</protein>
<evidence type="ECO:0000313" key="4">
    <source>
        <dbReference type="Proteomes" id="UP000095281"/>
    </source>
</evidence>
<dbReference type="AlphaFoldDB" id="A0A1I8BQ61"/>
<evidence type="ECO:0000313" key="5">
    <source>
        <dbReference type="WBParaSite" id="MhA1_Contig410.frz3.gene7"/>
    </source>
</evidence>
<evidence type="ECO:0000256" key="2">
    <source>
        <dbReference type="SAM" id="MobiDB-lite"/>
    </source>
</evidence>
<dbReference type="GO" id="GO:0005634">
    <property type="term" value="C:nucleus"/>
    <property type="evidence" value="ECO:0007669"/>
    <property type="project" value="UniProtKB-SubCell"/>
</dbReference>
<comment type="subcellular location">
    <subcellularLocation>
        <location evidence="1">Nucleus</location>
    </subcellularLocation>
</comment>
<proteinExistence type="predicted"/>
<evidence type="ECO:0000256" key="1">
    <source>
        <dbReference type="PROSITE-ProRule" id="PRU00371"/>
    </source>
</evidence>
<sequence length="121" mass="14201">MESKRIEGELIEKVRHFPELNEEVLNEEEDEFIDLEGGVSEIRPLSNDSANSPRFTQKRKRRESIDPVDAALIKALDDKQTEDSSMLYCRSLAEFMRSLPKKKEIEFRVEIEKLKLNFIDE</sequence>
<reference evidence="5" key="1">
    <citation type="submission" date="2016-11" db="UniProtKB">
        <authorList>
            <consortium name="WormBaseParasite"/>
        </authorList>
    </citation>
    <scope>IDENTIFICATION</scope>
</reference>
<feature type="region of interest" description="Disordered" evidence="2">
    <location>
        <begin position="43"/>
        <end position="62"/>
    </location>
</feature>
<name>A0A1I8BQ61_MELHA</name>
<feature type="compositionally biased region" description="Polar residues" evidence="2">
    <location>
        <begin position="46"/>
        <end position="55"/>
    </location>
</feature>
<keyword evidence="4" id="KW-1185">Reference proteome</keyword>
<accession>A0A1I8BQ61</accession>
<organism evidence="4 5">
    <name type="scientific">Meloidogyne hapla</name>
    <name type="common">Root-knot nematode worm</name>
    <dbReference type="NCBI Taxonomy" id="6305"/>
    <lineage>
        <taxon>Eukaryota</taxon>
        <taxon>Metazoa</taxon>
        <taxon>Ecdysozoa</taxon>
        <taxon>Nematoda</taxon>
        <taxon>Chromadorea</taxon>
        <taxon>Rhabditida</taxon>
        <taxon>Tylenchina</taxon>
        <taxon>Tylenchomorpha</taxon>
        <taxon>Tylenchoidea</taxon>
        <taxon>Meloidogynidae</taxon>
        <taxon>Meloidogyninae</taxon>
        <taxon>Meloidogyne</taxon>
    </lineage>
</organism>